<keyword evidence="4" id="KW-1185">Reference proteome</keyword>
<protein>
    <recommendedName>
        <fullName evidence="5">Nitrogen permease regulator 2</fullName>
    </recommendedName>
</protein>
<dbReference type="GO" id="GO:1990130">
    <property type="term" value="C:GATOR1 complex"/>
    <property type="evidence" value="ECO:0007669"/>
    <property type="project" value="TreeGrafter"/>
</dbReference>
<dbReference type="InterPro" id="IPR009348">
    <property type="entry name" value="NPR2-like"/>
</dbReference>
<dbReference type="VEuPathDB" id="FungiDB:AeMF1_004996"/>
<evidence type="ECO:0000313" key="4">
    <source>
        <dbReference type="Proteomes" id="UP000481153"/>
    </source>
</evidence>
<dbReference type="PANTHER" id="PTHR12991:SF10">
    <property type="entry name" value="GATOR COMPLEX PROTEIN NPRL2"/>
    <property type="match status" value="1"/>
</dbReference>
<dbReference type="GO" id="GO:0005096">
    <property type="term" value="F:GTPase activator activity"/>
    <property type="evidence" value="ECO:0007669"/>
    <property type="project" value="TreeGrafter"/>
</dbReference>
<dbReference type="Proteomes" id="UP000481153">
    <property type="component" value="Unassembled WGS sequence"/>
</dbReference>
<accession>A0A6G0X4W8</accession>
<dbReference type="EMBL" id="VJMJ01000102">
    <property type="protein sequence ID" value="KAF0734973.1"/>
    <property type="molecule type" value="Genomic_DNA"/>
</dbReference>
<dbReference type="AlphaFoldDB" id="A0A6G0X4W8"/>
<dbReference type="Pfam" id="PF06218">
    <property type="entry name" value="NPR2"/>
    <property type="match status" value="2"/>
</dbReference>
<gene>
    <name evidence="3" type="ORF">Ae201684_008446</name>
</gene>
<feature type="region of interest" description="Disordered" evidence="2">
    <location>
        <begin position="359"/>
        <end position="383"/>
    </location>
</feature>
<sequence>MIQGIFYSEFDNIAGPQIIYQAPPNALSNEVFDSVSGYIIIDKALCGKIITVCPQDIKIVGYPVCIEDDKYHRNALLFNIGFIFHKEADAIPYKPILRKLGTLMESMEKEMGFLSKESTKATLETILPSILSDLTLYGESTITIDPANIINLKVFQKLPPPPNVCDHEVPVAIRDLKDLLKNSVEWDLALQKIVPHIDGVNYVKRIAIVSEVDISIVKNCLRQLLYYGCITMIDIFLHSNIYATTSKIYDFFNNAALQQACLSYICKDDDSQPSFSTIFALYCALQPNAPVGHMWTSHPKLMTQIDLRRFITFGLIHGFLRRIHRYPVAIDHIARTQPLSSSPSSLNLAPSNLNSGGLPIRSAVKTTPPQHGATRGSPDKEKVKKMLDGEHNTDEICCTHMIRNSDLENMLASDAYCFVHK</sequence>
<dbReference type="GO" id="GO:0010508">
    <property type="term" value="P:positive regulation of autophagy"/>
    <property type="evidence" value="ECO:0007669"/>
    <property type="project" value="TreeGrafter"/>
</dbReference>
<name>A0A6G0X4W8_9STRA</name>
<comment type="similarity">
    <text evidence="1">Belongs to the NPR2 family.</text>
</comment>
<dbReference type="PANTHER" id="PTHR12991">
    <property type="entry name" value="NITROGEN PERMEASE REGULATOR 2/TUMOR SUPPRESSOR CANDIDATE 4"/>
    <property type="match status" value="1"/>
</dbReference>
<evidence type="ECO:0000256" key="2">
    <source>
        <dbReference type="SAM" id="MobiDB-lite"/>
    </source>
</evidence>
<reference evidence="3 4" key="1">
    <citation type="submission" date="2019-07" db="EMBL/GenBank/DDBJ databases">
        <title>Genomics analysis of Aphanomyces spp. identifies a new class of oomycete effector associated with host adaptation.</title>
        <authorList>
            <person name="Gaulin E."/>
        </authorList>
    </citation>
    <scope>NUCLEOTIDE SEQUENCE [LARGE SCALE GENOMIC DNA]</scope>
    <source>
        <strain evidence="3 4">ATCC 201684</strain>
    </source>
</reference>
<dbReference type="GO" id="GO:0005774">
    <property type="term" value="C:vacuolar membrane"/>
    <property type="evidence" value="ECO:0007669"/>
    <property type="project" value="TreeGrafter"/>
</dbReference>
<organism evidence="3 4">
    <name type="scientific">Aphanomyces euteiches</name>
    <dbReference type="NCBI Taxonomy" id="100861"/>
    <lineage>
        <taxon>Eukaryota</taxon>
        <taxon>Sar</taxon>
        <taxon>Stramenopiles</taxon>
        <taxon>Oomycota</taxon>
        <taxon>Saprolegniomycetes</taxon>
        <taxon>Saprolegniales</taxon>
        <taxon>Verrucalvaceae</taxon>
        <taxon>Aphanomyces</taxon>
    </lineage>
</organism>
<evidence type="ECO:0000256" key="1">
    <source>
        <dbReference type="ARBA" id="ARBA00008433"/>
    </source>
</evidence>
<evidence type="ECO:0000313" key="3">
    <source>
        <dbReference type="EMBL" id="KAF0734973.1"/>
    </source>
</evidence>
<comment type="caution">
    <text evidence="3">The sequence shown here is derived from an EMBL/GenBank/DDBJ whole genome shotgun (WGS) entry which is preliminary data.</text>
</comment>
<dbReference type="GO" id="GO:1904262">
    <property type="term" value="P:negative regulation of TORC1 signaling"/>
    <property type="evidence" value="ECO:0007669"/>
    <property type="project" value="TreeGrafter"/>
</dbReference>
<evidence type="ECO:0008006" key="5">
    <source>
        <dbReference type="Google" id="ProtNLM"/>
    </source>
</evidence>
<proteinExistence type="inferred from homology"/>